<accession>A0A6G1WT09</accession>
<dbReference type="EMBL" id="WISB01000176">
    <property type="protein sequence ID" value="MQW72861.1"/>
    <property type="molecule type" value="Genomic_DNA"/>
</dbReference>
<organism evidence="1">
    <name type="scientific">Sinorhizobium medicae</name>
    <dbReference type="NCBI Taxonomy" id="110321"/>
    <lineage>
        <taxon>Bacteria</taxon>
        <taxon>Pseudomonadati</taxon>
        <taxon>Pseudomonadota</taxon>
        <taxon>Alphaproteobacteria</taxon>
        <taxon>Hyphomicrobiales</taxon>
        <taxon>Rhizobiaceae</taxon>
        <taxon>Sinorhizobium/Ensifer group</taxon>
        <taxon>Sinorhizobium</taxon>
    </lineage>
</organism>
<comment type="caution">
    <text evidence="1">The sequence shown here is derived from an EMBL/GenBank/DDBJ whole genome shotgun (WGS) entry which is preliminary data.</text>
</comment>
<protein>
    <submittedName>
        <fullName evidence="1">Uncharacterized protein</fullName>
    </submittedName>
</protein>
<dbReference type="AlphaFoldDB" id="A0A6G1WT09"/>
<evidence type="ECO:0000313" key="1">
    <source>
        <dbReference type="EMBL" id="MQW72861.1"/>
    </source>
</evidence>
<reference evidence="1" key="1">
    <citation type="journal article" date="2013" name="Genome Biol.">
        <title>Comparative genomics of the core and accessory genomes of 48 Sinorhizobium strains comprising five genospecies.</title>
        <authorList>
            <person name="Sugawara M."/>
            <person name="Epstein B."/>
            <person name="Badgley B.D."/>
            <person name="Unno T."/>
            <person name="Xu L."/>
            <person name="Reese J."/>
            <person name="Gyaneshwar P."/>
            <person name="Denny R."/>
            <person name="Mudge J."/>
            <person name="Bharti A.K."/>
            <person name="Farmer A.D."/>
            <person name="May G.D."/>
            <person name="Woodward J.E."/>
            <person name="Medigue C."/>
            <person name="Vallenet D."/>
            <person name="Lajus A."/>
            <person name="Rouy Z."/>
            <person name="Martinez-Vaz B."/>
            <person name="Tiffin P."/>
            <person name="Young N.D."/>
            <person name="Sadowsky M.J."/>
        </authorList>
    </citation>
    <scope>NUCLEOTIDE SEQUENCE</scope>
    <source>
        <strain evidence="1">M1</strain>
    </source>
</reference>
<name>A0A6G1WT09_9HYPH</name>
<proteinExistence type="predicted"/>
<gene>
    <name evidence="1" type="ORF">GHJ91_28135</name>
</gene>
<sequence length="48" mass="5611">MVFRRRHNPKDVPPSNDRHIMLHKRFGLPNDCNQKKGGASWLTANEQI</sequence>